<dbReference type="PRINTS" id="PR00081">
    <property type="entry name" value="GDHRDH"/>
</dbReference>
<accession>A0A1R1F450</accession>
<dbReference type="Gene3D" id="3.40.50.720">
    <property type="entry name" value="NAD(P)-binding Rossmann-like Domain"/>
    <property type="match status" value="1"/>
</dbReference>
<dbReference type="Proteomes" id="UP000187172">
    <property type="component" value="Unassembled WGS sequence"/>
</dbReference>
<organism evidence="3 4">
    <name type="scientific">Paenibacillus rhizosphaerae</name>
    <dbReference type="NCBI Taxonomy" id="297318"/>
    <lineage>
        <taxon>Bacteria</taxon>
        <taxon>Bacillati</taxon>
        <taxon>Bacillota</taxon>
        <taxon>Bacilli</taxon>
        <taxon>Bacillales</taxon>
        <taxon>Paenibacillaceae</taxon>
        <taxon>Paenibacillus</taxon>
    </lineage>
</organism>
<dbReference type="InterPro" id="IPR036291">
    <property type="entry name" value="NAD(P)-bd_dom_sf"/>
</dbReference>
<dbReference type="RefSeq" id="WP_076169127.1">
    <property type="nucleotide sequence ID" value="NZ_MRTP01000001.1"/>
</dbReference>
<dbReference type="SUPFAM" id="SSF51735">
    <property type="entry name" value="NAD(P)-binding Rossmann-fold domains"/>
    <property type="match status" value="1"/>
</dbReference>
<keyword evidence="4" id="KW-1185">Reference proteome</keyword>
<keyword evidence="2" id="KW-0560">Oxidoreductase</keyword>
<dbReference type="GO" id="GO:0016491">
    <property type="term" value="F:oxidoreductase activity"/>
    <property type="evidence" value="ECO:0007669"/>
    <property type="project" value="UniProtKB-KW"/>
</dbReference>
<dbReference type="PRINTS" id="PR00080">
    <property type="entry name" value="SDRFAMILY"/>
</dbReference>
<dbReference type="InterPro" id="IPR050259">
    <property type="entry name" value="SDR"/>
</dbReference>
<evidence type="ECO:0000313" key="4">
    <source>
        <dbReference type="Proteomes" id="UP000187172"/>
    </source>
</evidence>
<gene>
    <name evidence="3" type="ORF">BK138_10530</name>
</gene>
<dbReference type="GO" id="GO:0032787">
    <property type="term" value="P:monocarboxylic acid metabolic process"/>
    <property type="evidence" value="ECO:0007669"/>
    <property type="project" value="UniProtKB-ARBA"/>
</dbReference>
<evidence type="ECO:0000256" key="1">
    <source>
        <dbReference type="ARBA" id="ARBA00006484"/>
    </source>
</evidence>
<proteinExistence type="inferred from homology"/>
<comment type="caution">
    <text evidence="3">The sequence shown here is derived from an EMBL/GenBank/DDBJ whole genome shotgun (WGS) entry which is preliminary data.</text>
</comment>
<evidence type="ECO:0008006" key="5">
    <source>
        <dbReference type="Google" id="ProtNLM"/>
    </source>
</evidence>
<sequence>MDLGLRDKVVVITGSSSGIGAATAKKFGLEGAKVAVTYASGREAAERTAEKIRSHGAEAIAVHYDLTDDRSMDQAVHQIAETWGGIQVLVNNAVLWGDRGVMGLAFEDTDASGWRQTIRANLEGYYYTIQKVLPLMRTSGWGRIINISSELAEDGMAGGGAYTAAKAGLHGLTATLSKELGPAGILTNVVMPGWTMTEKALAIFPAEMIEKERENVPTRKHSAPEDIANLVVFLGSEANGNINGELIRVTGGK</sequence>
<name>A0A1R1F450_9BACL</name>
<dbReference type="InterPro" id="IPR020904">
    <property type="entry name" value="Sc_DH/Rdtase_CS"/>
</dbReference>
<dbReference type="EMBL" id="MRTP01000001">
    <property type="protein sequence ID" value="OMF58889.1"/>
    <property type="molecule type" value="Genomic_DNA"/>
</dbReference>
<dbReference type="PANTHER" id="PTHR42879">
    <property type="entry name" value="3-OXOACYL-(ACYL-CARRIER-PROTEIN) REDUCTASE"/>
    <property type="match status" value="1"/>
</dbReference>
<protein>
    <recommendedName>
        <fullName evidence="5">3-oxoacyl-ACP reductase</fullName>
    </recommendedName>
</protein>
<evidence type="ECO:0000256" key="2">
    <source>
        <dbReference type="ARBA" id="ARBA00023002"/>
    </source>
</evidence>
<dbReference type="AlphaFoldDB" id="A0A1R1F450"/>
<dbReference type="Pfam" id="PF13561">
    <property type="entry name" value="adh_short_C2"/>
    <property type="match status" value="1"/>
</dbReference>
<dbReference type="PROSITE" id="PS00061">
    <property type="entry name" value="ADH_SHORT"/>
    <property type="match status" value="1"/>
</dbReference>
<evidence type="ECO:0000313" key="3">
    <source>
        <dbReference type="EMBL" id="OMF58889.1"/>
    </source>
</evidence>
<dbReference type="CDD" id="cd05233">
    <property type="entry name" value="SDR_c"/>
    <property type="match status" value="1"/>
</dbReference>
<dbReference type="STRING" id="297318.BK138_10530"/>
<dbReference type="PANTHER" id="PTHR42879:SF2">
    <property type="entry name" value="3-OXOACYL-[ACYL-CARRIER-PROTEIN] REDUCTASE FABG"/>
    <property type="match status" value="1"/>
</dbReference>
<comment type="similarity">
    <text evidence="1">Belongs to the short-chain dehydrogenases/reductases (SDR) family.</text>
</comment>
<reference evidence="3 4" key="1">
    <citation type="submission" date="2016-11" db="EMBL/GenBank/DDBJ databases">
        <title>Paenibacillus species isolates.</title>
        <authorList>
            <person name="Beno S.M."/>
        </authorList>
    </citation>
    <scope>NUCLEOTIDE SEQUENCE [LARGE SCALE GENOMIC DNA]</scope>
    <source>
        <strain evidence="3 4">FSL R5-0378</strain>
    </source>
</reference>
<dbReference type="FunFam" id="3.40.50.720:FF:000173">
    <property type="entry name" value="3-oxoacyl-[acyl-carrier protein] reductase"/>
    <property type="match status" value="1"/>
</dbReference>
<dbReference type="InterPro" id="IPR002347">
    <property type="entry name" value="SDR_fam"/>
</dbReference>